<dbReference type="EMBL" id="CM023482">
    <property type="protein sequence ID" value="KAH6938120.1"/>
    <property type="molecule type" value="Genomic_DNA"/>
</dbReference>
<accession>A0ACB7SU39</accession>
<name>A0ACB7SU39_HYAAI</name>
<evidence type="ECO:0000313" key="2">
    <source>
        <dbReference type="Proteomes" id="UP000821845"/>
    </source>
</evidence>
<gene>
    <name evidence="1" type="ORF">HPB50_007039</name>
</gene>
<sequence>MCVGAAQQQQGTTFPARLGSPPASSINSGGSAGGSSSSGSQGDQLSKTNLYIKGLTHTTTDKDLLNLCAP</sequence>
<reference evidence="1" key="1">
    <citation type="submission" date="2020-05" db="EMBL/GenBank/DDBJ databases">
        <title>Large-scale comparative analyses of tick genomes elucidate their genetic diversity and vector capacities.</title>
        <authorList>
            <person name="Jia N."/>
            <person name="Wang J."/>
            <person name="Shi W."/>
            <person name="Du L."/>
            <person name="Sun Y."/>
            <person name="Zhan W."/>
            <person name="Jiang J."/>
            <person name="Wang Q."/>
            <person name="Zhang B."/>
            <person name="Ji P."/>
            <person name="Sakyi L.B."/>
            <person name="Cui X."/>
            <person name="Yuan T."/>
            <person name="Jiang B."/>
            <person name="Yang W."/>
            <person name="Lam T.T.-Y."/>
            <person name="Chang Q."/>
            <person name="Ding S."/>
            <person name="Wang X."/>
            <person name="Zhu J."/>
            <person name="Ruan X."/>
            <person name="Zhao L."/>
            <person name="Wei J."/>
            <person name="Que T."/>
            <person name="Du C."/>
            <person name="Cheng J."/>
            <person name="Dai P."/>
            <person name="Han X."/>
            <person name="Huang E."/>
            <person name="Gao Y."/>
            <person name="Liu J."/>
            <person name="Shao H."/>
            <person name="Ye R."/>
            <person name="Li L."/>
            <person name="Wei W."/>
            <person name="Wang X."/>
            <person name="Wang C."/>
            <person name="Yang T."/>
            <person name="Huo Q."/>
            <person name="Li W."/>
            <person name="Guo W."/>
            <person name="Chen H."/>
            <person name="Zhou L."/>
            <person name="Ni X."/>
            <person name="Tian J."/>
            <person name="Zhou Y."/>
            <person name="Sheng Y."/>
            <person name="Liu T."/>
            <person name="Pan Y."/>
            <person name="Xia L."/>
            <person name="Li J."/>
            <person name="Zhao F."/>
            <person name="Cao W."/>
        </authorList>
    </citation>
    <scope>NUCLEOTIDE SEQUENCE</scope>
    <source>
        <strain evidence="1">Hyas-2018</strain>
    </source>
</reference>
<proteinExistence type="predicted"/>
<dbReference type="Proteomes" id="UP000821845">
    <property type="component" value="Chromosome 2"/>
</dbReference>
<organism evidence="1 2">
    <name type="scientific">Hyalomma asiaticum</name>
    <name type="common">Tick</name>
    <dbReference type="NCBI Taxonomy" id="266040"/>
    <lineage>
        <taxon>Eukaryota</taxon>
        <taxon>Metazoa</taxon>
        <taxon>Ecdysozoa</taxon>
        <taxon>Arthropoda</taxon>
        <taxon>Chelicerata</taxon>
        <taxon>Arachnida</taxon>
        <taxon>Acari</taxon>
        <taxon>Parasitiformes</taxon>
        <taxon>Ixodida</taxon>
        <taxon>Ixodoidea</taxon>
        <taxon>Ixodidae</taxon>
        <taxon>Hyalomminae</taxon>
        <taxon>Hyalomma</taxon>
    </lineage>
</organism>
<evidence type="ECO:0000313" key="1">
    <source>
        <dbReference type="EMBL" id="KAH6938120.1"/>
    </source>
</evidence>
<comment type="caution">
    <text evidence="1">The sequence shown here is derived from an EMBL/GenBank/DDBJ whole genome shotgun (WGS) entry which is preliminary data.</text>
</comment>
<keyword evidence="2" id="KW-1185">Reference proteome</keyword>
<protein>
    <submittedName>
        <fullName evidence="1">Uncharacterized protein</fullName>
    </submittedName>
</protein>